<accession>A0AB39KWH9</accession>
<feature type="active site" description="Proton donor" evidence="5">
    <location>
        <position position="47"/>
    </location>
</feature>
<evidence type="ECO:0000256" key="7">
    <source>
        <dbReference type="PIRSR" id="PIRSR000097-3"/>
    </source>
</evidence>
<dbReference type="PROSITE" id="PS00798">
    <property type="entry name" value="ALDOKETO_REDUCTASE_1"/>
    <property type="match status" value="1"/>
</dbReference>
<proteinExistence type="inferred from homology"/>
<evidence type="ECO:0000256" key="4">
    <source>
        <dbReference type="ARBA" id="ARBA00049445"/>
    </source>
</evidence>
<feature type="site" description="Lowers pKa of active site Tyr" evidence="7">
    <location>
        <position position="72"/>
    </location>
</feature>
<reference evidence="9" key="1">
    <citation type="submission" date="2024-06" db="EMBL/GenBank/DDBJ databases">
        <title>Caulobacter inopinatus, sp. nov.</title>
        <authorList>
            <person name="Donachie S.P."/>
        </authorList>
    </citation>
    <scope>NUCLEOTIDE SEQUENCE</scope>
    <source>
        <strain evidence="9">73W</strain>
    </source>
</reference>
<dbReference type="PIRSF" id="PIRSF000097">
    <property type="entry name" value="AKR"/>
    <property type="match status" value="1"/>
</dbReference>
<name>A0AB39KWH9_9CAUL</name>
<dbReference type="GO" id="GO:0051596">
    <property type="term" value="P:methylglyoxal catabolic process"/>
    <property type="evidence" value="ECO:0007669"/>
    <property type="project" value="TreeGrafter"/>
</dbReference>
<comment type="similarity">
    <text evidence="1">Belongs to the aldo/keto reductase family.</text>
</comment>
<dbReference type="InterPro" id="IPR018170">
    <property type="entry name" value="Aldo/ket_reductase_CS"/>
</dbReference>
<gene>
    <name evidence="9" type="ORF">ABOZ73_05650</name>
</gene>
<dbReference type="InterPro" id="IPR023210">
    <property type="entry name" value="NADP_OxRdtase_dom"/>
</dbReference>
<dbReference type="PANTHER" id="PTHR43827">
    <property type="entry name" value="2,5-DIKETO-D-GLUCONIC ACID REDUCTASE"/>
    <property type="match status" value="1"/>
</dbReference>
<comment type="catalytic activity">
    <reaction evidence="4">
        <text>hydroxyacetone + NADP(+) = methylglyoxal + NADPH + H(+)</text>
        <dbReference type="Rhea" id="RHEA:27986"/>
        <dbReference type="ChEBI" id="CHEBI:15378"/>
        <dbReference type="ChEBI" id="CHEBI:17158"/>
        <dbReference type="ChEBI" id="CHEBI:27957"/>
        <dbReference type="ChEBI" id="CHEBI:57783"/>
        <dbReference type="ChEBI" id="CHEBI:58349"/>
    </reaction>
</comment>
<keyword evidence="3" id="KW-0560">Oxidoreductase</keyword>
<dbReference type="InterPro" id="IPR036812">
    <property type="entry name" value="NAD(P)_OxRdtase_dom_sf"/>
</dbReference>
<dbReference type="FunFam" id="3.20.20.100:FF:000002">
    <property type="entry name" value="2,5-diketo-D-gluconic acid reductase A"/>
    <property type="match status" value="1"/>
</dbReference>
<evidence type="ECO:0000313" key="9">
    <source>
        <dbReference type="EMBL" id="XDO97902.1"/>
    </source>
</evidence>
<evidence type="ECO:0000259" key="8">
    <source>
        <dbReference type="Pfam" id="PF00248"/>
    </source>
</evidence>
<keyword evidence="2" id="KW-0521">NADP</keyword>
<dbReference type="PANTHER" id="PTHR43827:SF3">
    <property type="entry name" value="NADP-DEPENDENT OXIDOREDUCTASE DOMAIN-CONTAINING PROTEIN"/>
    <property type="match status" value="1"/>
</dbReference>
<dbReference type="Gene3D" id="3.20.20.100">
    <property type="entry name" value="NADP-dependent oxidoreductase domain"/>
    <property type="match status" value="1"/>
</dbReference>
<dbReference type="PROSITE" id="PS00062">
    <property type="entry name" value="ALDOKETO_REDUCTASE_2"/>
    <property type="match status" value="1"/>
</dbReference>
<protein>
    <submittedName>
        <fullName evidence="9">Aldo/keto reductase</fullName>
    </submittedName>
</protein>
<sequence>MHDVKSGDVAIPALGFGTWQLEGDVARRMTEAALEIGYRHIDTAQIYKNEREVGAAIAASKVARKDIFLTTKVWVDRFGKGDLQASVEESLERLGVEQIDLLLLHWPKAAPALEETMEAMNDVQAKSWTRAIGVSNFPSSQWRKAAALAATPLATNQVEYHPYLSQKTLLATARELGASLTAWSPLAQGKIADDAVIGEIAKAHGKTAGQVTLRWLTQQDGVIAIPRTQKESRAKENFDISDFTLTAEEMGRIHALAAPDGRLGDWLDPAFKWDAE</sequence>
<dbReference type="EMBL" id="CP158375">
    <property type="protein sequence ID" value="XDO97902.1"/>
    <property type="molecule type" value="Genomic_DNA"/>
</dbReference>
<dbReference type="GO" id="GO:1990002">
    <property type="term" value="F:methylglyoxal reductase (NADPH) (acetol producing) activity"/>
    <property type="evidence" value="ECO:0007669"/>
    <property type="project" value="TreeGrafter"/>
</dbReference>
<dbReference type="Pfam" id="PF00248">
    <property type="entry name" value="Aldo_ket_red"/>
    <property type="match status" value="1"/>
</dbReference>
<feature type="binding site" evidence="6">
    <location>
        <position position="105"/>
    </location>
    <ligand>
        <name>substrate</name>
    </ligand>
</feature>
<dbReference type="PRINTS" id="PR00069">
    <property type="entry name" value="ALDKETRDTASE"/>
</dbReference>
<feature type="domain" description="NADP-dependent oxidoreductase" evidence="8">
    <location>
        <begin position="14"/>
        <end position="256"/>
    </location>
</feature>
<evidence type="ECO:0000256" key="1">
    <source>
        <dbReference type="ARBA" id="ARBA00007905"/>
    </source>
</evidence>
<evidence type="ECO:0000256" key="2">
    <source>
        <dbReference type="ARBA" id="ARBA00022857"/>
    </source>
</evidence>
<organism evidence="9">
    <name type="scientific">Caulobacter sp. 73W</name>
    <dbReference type="NCBI Taxonomy" id="3161137"/>
    <lineage>
        <taxon>Bacteria</taxon>
        <taxon>Pseudomonadati</taxon>
        <taxon>Pseudomonadota</taxon>
        <taxon>Alphaproteobacteria</taxon>
        <taxon>Caulobacterales</taxon>
        <taxon>Caulobacteraceae</taxon>
        <taxon>Caulobacter</taxon>
    </lineage>
</organism>
<dbReference type="AlphaFoldDB" id="A0AB39KWH9"/>
<evidence type="ECO:0000256" key="5">
    <source>
        <dbReference type="PIRSR" id="PIRSR000097-1"/>
    </source>
</evidence>
<evidence type="ECO:0000256" key="6">
    <source>
        <dbReference type="PIRSR" id="PIRSR000097-2"/>
    </source>
</evidence>
<evidence type="ECO:0000256" key="3">
    <source>
        <dbReference type="ARBA" id="ARBA00023002"/>
    </source>
</evidence>
<dbReference type="SUPFAM" id="SSF51430">
    <property type="entry name" value="NAD(P)-linked oxidoreductase"/>
    <property type="match status" value="1"/>
</dbReference>
<dbReference type="InterPro" id="IPR020471">
    <property type="entry name" value="AKR"/>
</dbReference>
<dbReference type="RefSeq" id="WP_369061418.1">
    <property type="nucleotide sequence ID" value="NZ_CP158375.1"/>
</dbReference>